<organism evidence="1 2">
    <name type="scientific">Helicostylum pulchrum</name>
    <dbReference type="NCBI Taxonomy" id="562976"/>
    <lineage>
        <taxon>Eukaryota</taxon>
        <taxon>Fungi</taxon>
        <taxon>Fungi incertae sedis</taxon>
        <taxon>Mucoromycota</taxon>
        <taxon>Mucoromycotina</taxon>
        <taxon>Mucoromycetes</taxon>
        <taxon>Mucorales</taxon>
        <taxon>Mucorineae</taxon>
        <taxon>Mucoraceae</taxon>
        <taxon>Helicostylum</taxon>
    </lineage>
</organism>
<proteinExistence type="predicted"/>
<evidence type="ECO:0000313" key="1">
    <source>
        <dbReference type="EMBL" id="GAA5802950.1"/>
    </source>
</evidence>
<gene>
    <name evidence="1" type="ORF">HPULCUR_008425</name>
</gene>
<protein>
    <submittedName>
        <fullName evidence="1">Uncharacterized protein</fullName>
    </submittedName>
</protein>
<sequence length="107" mass="12763">MAERAPKKQKTDHEVEEVDFNQKWIEFLADAEQSRNFHRYRFSSHPSADKEVYRQLKKQLRPCETTEIWVEADNFISEIITGRDIDEFKNDIEAKAPVFRSVIKSFQ</sequence>
<comment type="caution">
    <text evidence="1">The sequence shown here is derived from an EMBL/GenBank/DDBJ whole genome shotgun (WGS) entry which is preliminary data.</text>
</comment>
<evidence type="ECO:0000313" key="2">
    <source>
        <dbReference type="Proteomes" id="UP001476247"/>
    </source>
</evidence>
<accession>A0ABP9Y7I9</accession>
<dbReference type="Proteomes" id="UP001476247">
    <property type="component" value="Unassembled WGS sequence"/>
</dbReference>
<reference evidence="1 2" key="1">
    <citation type="submission" date="2024-04" db="EMBL/GenBank/DDBJ databases">
        <title>genome sequences of Mucor flavus KT1a and Helicostylum pulchrum KT1b strains isolation_sourced from the surface of a dry-aged beef.</title>
        <authorList>
            <person name="Toyotome T."/>
            <person name="Hosono M."/>
            <person name="Torimaru M."/>
            <person name="Fukuda K."/>
            <person name="Mikami N."/>
        </authorList>
    </citation>
    <scope>NUCLEOTIDE SEQUENCE [LARGE SCALE GENOMIC DNA]</scope>
    <source>
        <strain evidence="1 2">KT1b</strain>
    </source>
</reference>
<keyword evidence="2" id="KW-1185">Reference proteome</keyword>
<dbReference type="EMBL" id="BAABUJ010000025">
    <property type="protein sequence ID" value="GAA5802950.1"/>
    <property type="molecule type" value="Genomic_DNA"/>
</dbReference>
<name>A0ABP9Y7I9_9FUNG</name>